<name>A0A951UPD5_9CYAN</name>
<keyword evidence="5" id="KW-0808">Transferase</keyword>
<evidence type="ECO:0000256" key="7">
    <source>
        <dbReference type="ARBA" id="ARBA00022777"/>
    </source>
</evidence>
<accession>A0A951UPD5</accession>
<evidence type="ECO:0000256" key="4">
    <source>
        <dbReference type="ARBA" id="ARBA00022553"/>
    </source>
</evidence>
<organism evidence="14 15">
    <name type="scientific">Drouetiella hepatica Uher 2000/2452</name>
    <dbReference type="NCBI Taxonomy" id="904376"/>
    <lineage>
        <taxon>Bacteria</taxon>
        <taxon>Bacillati</taxon>
        <taxon>Cyanobacteriota</taxon>
        <taxon>Cyanophyceae</taxon>
        <taxon>Oculatellales</taxon>
        <taxon>Oculatellaceae</taxon>
        <taxon>Drouetiella</taxon>
    </lineage>
</organism>
<dbReference type="PROSITE" id="PS50109">
    <property type="entry name" value="HIS_KIN"/>
    <property type="match status" value="1"/>
</dbReference>
<dbReference type="SMART" id="SM00388">
    <property type="entry name" value="HisKA"/>
    <property type="match status" value="1"/>
</dbReference>
<dbReference type="SUPFAM" id="SSF47384">
    <property type="entry name" value="Homodimeric domain of signal transducing histidine kinase"/>
    <property type="match status" value="1"/>
</dbReference>
<evidence type="ECO:0000256" key="2">
    <source>
        <dbReference type="ARBA" id="ARBA00004370"/>
    </source>
</evidence>
<evidence type="ECO:0000256" key="11">
    <source>
        <dbReference type="SAM" id="Phobius"/>
    </source>
</evidence>
<dbReference type="Pfam" id="PF00512">
    <property type="entry name" value="HisKA"/>
    <property type="match status" value="1"/>
</dbReference>
<feature type="transmembrane region" description="Helical" evidence="11">
    <location>
        <begin position="204"/>
        <end position="227"/>
    </location>
</feature>
<dbReference type="SUPFAM" id="SSF55874">
    <property type="entry name" value="ATPase domain of HSP90 chaperone/DNA topoisomerase II/histidine kinase"/>
    <property type="match status" value="1"/>
</dbReference>
<dbReference type="PRINTS" id="PR00344">
    <property type="entry name" value="BCTRLSENSOR"/>
</dbReference>
<dbReference type="AlphaFoldDB" id="A0A951UPD5"/>
<dbReference type="CDD" id="cd00082">
    <property type="entry name" value="HisKA"/>
    <property type="match status" value="1"/>
</dbReference>
<evidence type="ECO:0000256" key="1">
    <source>
        <dbReference type="ARBA" id="ARBA00000085"/>
    </source>
</evidence>
<dbReference type="InterPro" id="IPR004358">
    <property type="entry name" value="Sig_transdc_His_kin-like_C"/>
</dbReference>
<evidence type="ECO:0000256" key="3">
    <source>
        <dbReference type="ARBA" id="ARBA00012438"/>
    </source>
</evidence>
<feature type="domain" description="Histidine kinase" evidence="12">
    <location>
        <begin position="291"/>
        <end position="499"/>
    </location>
</feature>
<reference evidence="14" key="2">
    <citation type="journal article" date="2022" name="Microbiol. Resour. Announc.">
        <title>Metagenome Sequencing to Explore Phylogenomics of Terrestrial Cyanobacteria.</title>
        <authorList>
            <person name="Ward R.D."/>
            <person name="Stajich J.E."/>
            <person name="Johansen J.R."/>
            <person name="Huntemann M."/>
            <person name="Clum A."/>
            <person name="Foster B."/>
            <person name="Foster B."/>
            <person name="Roux S."/>
            <person name="Palaniappan K."/>
            <person name="Varghese N."/>
            <person name="Mukherjee S."/>
            <person name="Reddy T.B.K."/>
            <person name="Daum C."/>
            <person name="Copeland A."/>
            <person name="Chen I.A."/>
            <person name="Ivanova N.N."/>
            <person name="Kyrpides N.C."/>
            <person name="Shapiro N."/>
            <person name="Eloe-Fadrosh E.A."/>
            <person name="Pietrasiak N."/>
        </authorList>
    </citation>
    <scope>NUCLEOTIDE SEQUENCE</scope>
    <source>
        <strain evidence="14">UHER 2000/2452</strain>
    </source>
</reference>
<keyword evidence="7 14" id="KW-0418">Kinase</keyword>
<dbReference type="Proteomes" id="UP000757435">
    <property type="component" value="Unassembled WGS sequence"/>
</dbReference>
<evidence type="ECO:0000259" key="13">
    <source>
        <dbReference type="PROSITE" id="PS50885"/>
    </source>
</evidence>
<feature type="domain" description="HAMP" evidence="13">
    <location>
        <begin position="229"/>
        <end position="283"/>
    </location>
</feature>
<dbReference type="InterPro" id="IPR050428">
    <property type="entry name" value="TCS_sensor_his_kinase"/>
</dbReference>
<dbReference type="GO" id="GO:0000155">
    <property type="term" value="F:phosphorelay sensor kinase activity"/>
    <property type="evidence" value="ECO:0007669"/>
    <property type="project" value="InterPro"/>
</dbReference>
<dbReference type="InterPro" id="IPR005467">
    <property type="entry name" value="His_kinase_dom"/>
</dbReference>
<keyword evidence="9" id="KW-0902">Two-component regulatory system</keyword>
<dbReference type="PANTHER" id="PTHR45436">
    <property type="entry name" value="SENSOR HISTIDINE KINASE YKOH"/>
    <property type="match status" value="1"/>
</dbReference>
<dbReference type="PANTHER" id="PTHR45436:SF5">
    <property type="entry name" value="SENSOR HISTIDINE KINASE TRCS"/>
    <property type="match status" value="1"/>
</dbReference>
<dbReference type="Gene3D" id="1.10.287.130">
    <property type="match status" value="1"/>
</dbReference>
<proteinExistence type="predicted"/>
<feature type="transmembrane region" description="Helical" evidence="11">
    <location>
        <begin position="42"/>
        <end position="65"/>
    </location>
</feature>
<dbReference type="EMBL" id="JAHHHD010000032">
    <property type="protein sequence ID" value="MBW4661205.1"/>
    <property type="molecule type" value="Genomic_DNA"/>
</dbReference>
<dbReference type="InterPro" id="IPR036890">
    <property type="entry name" value="HATPase_C_sf"/>
</dbReference>
<dbReference type="SMART" id="SM00304">
    <property type="entry name" value="HAMP"/>
    <property type="match status" value="1"/>
</dbReference>
<evidence type="ECO:0000313" key="15">
    <source>
        <dbReference type="Proteomes" id="UP000757435"/>
    </source>
</evidence>
<dbReference type="InterPro" id="IPR003661">
    <property type="entry name" value="HisK_dim/P_dom"/>
</dbReference>
<gene>
    <name evidence="14" type="ORF">KME15_21215</name>
</gene>
<evidence type="ECO:0000259" key="12">
    <source>
        <dbReference type="PROSITE" id="PS50109"/>
    </source>
</evidence>
<keyword evidence="10 11" id="KW-0472">Membrane</keyword>
<evidence type="ECO:0000256" key="6">
    <source>
        <dbReference type="ARBA" id="ARBA00022692"/>
    </source>
</evidence>
<evidence type="ECO:0000256" key="8">
    <source>
        <dbReference type="ARBA" id="ARBA00022989"/>
    </source>
</evidence>
<comment type="caution">
    <text evidence="14">The sequence shown here is derived from an EMBL/GenBank/DDBJ whole genome shotgun (WGS) entry which is preliminary data.</text>
</comment>
<evidence type="ECO:0000256" key="9">
    <source>
        <dbReference type="ARBA" id="ARBA00023012"/>
    </source>
</evidence>
<dbReference type="GO" id="GO:0005886">
    <property type="term" value="C:plasma membrane"/>
    <property type="evidence" value="ECO:0007669"/>
    <property type="project" value="TreeGrafter"/>
</dbReference>
<comment type="catalytic activity">
    <reaction evidence="1">
        <text>ATP + protein L-histidine = ADP + protein N-phospho-L-histidine.</text>
        <dbReference type="EC" id="2.7.13.3"/>
    </reaction>
</comment>
<dbReference type="EC" id="2.7.13.3" evidence="3"/>
<protein>
    <recommendedName>
        <fullName evidence="3">histidine kinase</fullName>
        <ecNumber evidence="3">2.7.13.3</ecNumber>
    </recommendedName>
</protein>
<comment type="subcellular location">
    <subcellularLocation>
        <location evidence="2">Membrane</location>
    </subcellularLocation>
</comment>
<dbReference type="Gene3D" id="6.10.340.10">
    <property type="match status" value="1"/>
</dbReference>
<dbReference type="SUPFAM" id="SSF158472">
    <property type="entry name" value="HAMP domain-like"/>
    <property type="match status" value="1"/>
</dbReference>
<dbReference type="InterPro" id="IPR003594">
    <property type="entry name" value="HATPase_dom"/>
</dbReference>
<dbReference type="CDD" id="cd06225">
    <property type="entry name" value="HAMP"/>
    <property type="match status" value="1"/>
</dbReference>
<reference evidence="14" key="1">
    <citation type="submission" date="2021-05" db="EMBL/GenBank/DDBJ databases">
        <authorList>
            <person name="Pietrasiak N."/>
            <person name="Ward R."/>
            <person name="Stajich J.E."/>
            <person name="Kurbessoian T."/>
        </authorList>
    </citation>
    <scope>NUCLEOTIDE SEQUENCE</scope>
    <source>
        <strain evidence="14">UHER 2000/2452</strain>
    </source>
</reference>
<dbReference type="Pfam" id="PF02518">
    <property type="entry name" value="HATPase_c"/>
    <property type="match status" value="1"/>
</dbReference>
<keyword evidence="6 11" id="KW-0812">Transmembrane</keyword>
<evidence type="ECO:0000256" key="10">
    <source>
        <dbReference type="ARBA" id="ARBA00023136"/>
    </source>
</evidence>
<dbReference type="InterPro" id="IPR036097">
    <property type="entry name" value="HisK_dim/P_sf"/>
</dbReference>
<keyword evidence="4" id="KW-0597">Phosphoprotein</keyword>
<keyword evidence="8 11" id="KW-1133">Transmembrane helix</keyword>
<sequence length="524" mass="58625">MASLCKRNPVNQFSDLDQPQAAGLLASGSRWRALWRQTRTRILLLYLFLMLLLAIGATPIFRWLLFSNVDSRVRQDLADEMADFQQDYLAWEDAPEQSVDDLKRFISRFLADKLPEDDNFYIAVVEGRFYQSNPAALVEPLLPDSDLVAFWSGVTQPTSGEREIKNTNIGKVLYLIQPLMVDGRIEGVFVTAHLTAGEQNEALVGVYLFAGLATGVVLLSFAGTWLLTGRMFTPIRRLAGIARSIVSESDLNQRIEPMRGDSEMTELTNVFNQMMERIQKAFDSQRDFINDAGHELRTPITIIQGHLELMNDITPEQQVTIDLAMDELDRMNRFVNDLILLAKAERADFLQMESIDAAAFVDELSSKASSLAERKWHLVNRCSNTFKGDRQRLTGALLNLAQNAIQHTRPNDLIEVGAVSDGSTVRFWVRDTGDGISLDDQKRIFDRFARAANSYRRSEGVGLGLAIVKAIITAHHGKIELVSQLGAGSTFTLIIPQEPPIPMRQAVLPVIDAVPRVAPPVEMK</sequence>
<dbReference type="Gene3D" id="3.30.565.10">
    <property type="entry name" value="Histidine kinase-like ATPase, C-terminal domain"/>
    <property type="match status" value="1"/>
</dbReference>
<dbReference type="InterPro" id="IPR003660">
    <property type="entry name" value="HAMP_dom"/>
</dbReference>
<evidence type="ECO:0000313" key="14">
    <source>
        <dbReference type="EMBL" id="MBW4661205.1"/>
    </source>
</evidence>
<dbReference type="Pfam" id="PF00672">
    <property type="entry name" value="HAMP"/>
    <property type="match status" value="1"/>
</dbReference>
<dbReference type="SMART" id="SM00387">
    <property type="entry name" value="HATPase_c"/>
    <property type="match status" value="1"/>
</dbReference>
<dbReference type="PROSITE" id="PS50885">
    <property type="entry name" value="HAMP"/>
    <property type="match status" value="1"/>
</dbReference>
<evidence type="ECO:0000256" key="5">
    <source>
        <dbReference type="ARBA" id="ARBA00022679"/>
    </source>
</evidence>